<organism evidence="2 3">
    <name type="scientific">Prosthecobacter dejongeii</name>
    <dbReference type="NCBI Taxonomy" id="48465"/>
    <lineage>
        <taxon>Bacteria</taxon>
        <taxon>Pseudomonadati</taxon>
        <taxon>Verrucomicrobiota</taxon>
        <taxon>Verrucomicrobiia</taxon>
        <taxon>Verrucomicrobiales</taxon>
        <taxon>Verrucomicrobiaceae</taxon>
        <taxon>Prosthecobacter</taxon>
    </lineage>
</organism>
<keyword evidence="2" id="KW-0378">Hydrolase</keyword>
<dbReference type="CDD" id="cd16279">
    <property type="entry name" value="metallo-hydrolase-like_MBL-fold"/>
    <property type="match status" value="1"/>
</dbReference>
<dbReference type="EC" id="3.1.4.55" evidence="2"/>
<protein>
    <submittedName>
        <fullName evidence="2">Phosphoribosyl 1,2-cyclic phosphate phosphodiesterase</fullName>
        <ecNumber evidence="2">3.1.4.55</ecNumber>
    </submittedName>
</protein>
<dbReference type="GO" id="GO:0103043">
    <property type="term" value="F:phosphoribosyl 1,2-cyclic phosphate phosphodiesterase activity"/>
    <property type="evidence" value="ECO:0007669"/>
    <property type="project" value="UniProtKB-EC"/>
</dbReference>
<dbReference type="Gene3D" id="3.60.15.10">
    <property type="entry name" value="Ribonuclease Z/Hydroxyacylglutathione hydrolase-like"/>
    <property type="match status" value="1"/>
</dbReference>
<evidence type="ECO:0000313" key="2">
    <source>
        <dbReference type="EMBL" id="MBB5036397.1"/>
    </source>
</evidence>
<proteinExistence type="predicted"/>
<dbReference type="AlphaFoldDB" id="A0A7W7YHV7"/>
<comment type="caution">
    <text evidence="2">The sequence shown here is derived from an EMBL/GenBank/DDBJ whole genome shotgun (WGS) entry which is preliminary data.</text>
</comment>
<dbReference type="InterPro" id="IPR001279">
    <property type="entry name" value="Metallo-B-lactamas"/>
</dbReference>
<evidence type="ECO:0000313" key="3">
    <source>
        <dbReference type="Proteomes" id="UP000534294"/>
    </source>
</evidence>
<dbReference type="EMBL" id="JACHIF010000001">
    <property type="protein sequence ID" value="MBB5036397.1"/>
    <property type="molecule type" value="Genomic_DNA"/>
</dbReference>
<accession>A0A7W7YHV7</accession>
<dbReference type="PANTHER" id="PTHR42663">
    <property type="entry name" value="HYDROLASE C777.06C-RELATED-RELATED"/>
    <property type="match status" value="1"/>
</dbReference>
<sequence length="262" mass="29611">MSEFSLTFLGTGTSVGIPMIGCDCETCHSTDPRDNRLRSSIWLRTPEMSSIVDTPPDLRTQCLRAGIRHLDAALFTHPHMDHLTGFDELRRFTIPADQFMPIYAMPSCLAVLERMFEYAFNGENRYRGYLKPFPKPIHGPFHLGETLVTPLPVLHGKVETVGYLFTRQERKLCAYIPDAKIIQPEALAAMGGVDTLIVDALRYTEHPTHMSVAEALAVQAQIRPRRTFLTHLQCEVMHSRAEPLLPEGVKIAYDGLELHWDL</sequence>
<evidence type="ECO:0000259" key="1">
    <source>
        <dbReference type="Pfam" id="PF12706"/>
    </source>
</evidence>
<dbReference type="Proteomes" id="UP000534294">
    <property type="component" value="Unassembled WGS sequence"/>
</dbReference>
<dbReference type="InterPro" id="IPR036866">
    <property type="entry name" value="RibonucZ/Hydroxyglut_hydro"/>
</dbReference>
<dbReference type="SUPFAM" id="SSF56281">
    <property type="entry name" value="Metallo-hydrolase/oxidoreductase"/>
    <property type="match status" value="1"/>
</dbReference>
<dbReference type="RefSeq" id="WP_184205247.1">
    <property type="nucleotide sequence ID" value="NZ_JACHIF010000001.1"/>
</dbReference>
<name>A0A7W7YHV7_9BACT</name>
<gene>
    <name evidence="2" type="ORF">HNQ64_000631</name>
</gene>
<dbReference type="Pfam" id="PF12706">
    <property type="entry name" value="Lactamase_B_2"/>
    <property type="match status" value="1"/>
</dbReference>
<reference evidence="2 3" key="1">
    <citation type="submission" date="2020-08" db="EMBL/GenBank/DDBJ databases">
        <title>Genomic Encyclopedia of Type Strains, Phase IV (KMG-IV): sequencing the most valuable type-strain genomes for metagenomic binning, comparative biology and taxonomic classification.</title>
        <authorList>
            <person name="Goeker M."/>
        </authorList>
    </citation>
    <scope>NUCLEOTIDE SEQUENCE [LARGE SCALE GENOMIC DNA]</scope>
    <source>
        <strain evidence="2 3">DSM 12251</strain>
    </source>
</reference>
<feature type="domain" description="Metallo-beta-lactamase" evidence="1">
    <location>
        <begin position="52"/>
        <end position="231"/>
    </location>
</feature>
<keyword evidence="3" id="KW-1185">Reference proteome</keyword>
<dbReference type="PANTHER" id="PTHR42663:SF6">
    <property type="entry name" value="HYDROLASE C777.06C-RELATED"/>
    <property type="match status" value="1"/>
</dbReference>